<reference evidence="2" key="1">
    <citation type="journal article" date="2010" name="Nat. Biotechnol.">
        <title>Draft genome sequence of the oilseed species Ricinus communis.</title>
        <authorList>
            <person name="Chan A.P."/>
            <person name="Crabtree J."/>
            <person name="Zhao Q."/>
            <person name="Lorenzi H."/>
            <person name="Orvis J."/>
            <person name="Puiu D."/>
            <person name="Melake-Berhan A."/>
            <person name="Jones K.M."/>
            <person name="Redman J."/>
            <person name="Chen G."/>
            <person name="Cahoon E.B."/>
            <person name="Gedil M."/>
            <person name="Stanke M."/>
            <person name="Haas B.J."/>
            <person name="Wortman J.R."/>
            <person name="Fraser-Liggett C.M."/>
            <person name="Ravel J."/>
            <person name="Rabinowicz P.D."/>
        </authorList>
    </citation>
    <scope>NUCLEOTIDE SEQUENCE [LARGE SCALE GENOMIC DNA]</scope>
    <source>
        <strain evidence="2">cv. Hale</strain>
    </source>
</reference>
<gene>
    <name evidence="1" type="ORF">RCOM_0623580</name>
</gene>
<dbReference type="InParanoid" id="B9STS9"/>
<evidence type="ECO:0000313" key="1">
    <source>
        <dbReference type="EMBL" id="EEF32994.1"/>
    </source>
</evidence>
<dbReference type="AlphaFoldDB" id="B9STS9"/>
<dbReference type="Proteomes" id="UP000008311">
    <property type="component" value="Unassembled WGS sequence"/>
</dbReference>
<protein>
    <submittedName>
        <fullName evidence="1">Uncharacterized protein</fullName>
    </submittedName>
</protein>
<organism evidence="1 2">
    <name type="scientific">Ricinus communis</name>
    <name type="common">Castor bean</name>
    <dbReference type="NCBI Taxonomy" id="3988"/>
    <lineage>
        <taxon>Eukaryota</taxon>
        <taxon>Viridiplantae</taxon>
        <taxon>Streptophyta</taxon>
        <taxon>Embryophyta</taxon>
        <taxon>Tracheophyta</taxon>
        <taxon>Spermatophyta</taxon>
        <taxon>Magnoliopsida</taxon>
        <taxon>eudicotyledons</taxon>
        <taxon>Gunneridae</taxon>
        <taxon>Pentapetalae</taxon>
        <taxon>rosids</taxon>
        <taxon>fabids</taxon>
        <taxon>Malpighiales</taxon>
        <taxon>Euphorbiaceae</taxon>
        <taxon>Acalyphoideae</taxon>
        <taxon>Acalypheae</taxon>
        <taxon>Ricinus</taxon>
    </lineage>
</organism>
<proteinExistence type="predicted"/>
<accession>B9STS9</accession>
<evidence type="ECO:0000313" key="2">
    <source>
        <dbReference type="Proteomes" id="UP000008311"/>
    </source>
</evidence>
<dbReference type="EMBL" id="EQ974134">
    <property type="protein sequence ID" value="EEF32994.1"/>
    <property type="molecule type" value="Genomic_DNA"/>
</dbReference>
<name>B9STS9_RICCO</name>
<sequence>MENSLEENLPLLSNEDRPTMKVKFHSNINMENSCMDSDQNIEHQQDMDMEDNALKTYKESLLVNPDEMYFDIIFYIEFKVIL</sequence>
<keyword evidence="2" id="KW-1185">Reference proteome</keyword>